<reference evidence="3" key="1">
    <citation type="journal article" date="2018" name="Nat. Microbiol.">
        <title>Leveraging single-cell genomics to expand the fungal tree of life.</title>
        <authorList>
            <person name="Ahrendt S.R."/>
            <person name="Quandt C.A."/>
            <person name="Ciobanu D."/>
            <person name="Clum A."/>
            <person name="Salamov A."/>
            <person name="Andreopoulos B."/>
            <person name="Cheng J.F."/>
            <person name="Woyke T."/>
            <person name="Pelin A."/>
            <person name="Henrissat B."/>
            <person name="Reynolds N.K."/>
            <person name="Benny G.L."/>
            <person name="Smith M.E."/>
            <person name="James T.Y."/>
            <person name="Grigoriev I.V."/>
        </authorList>
    </citation>
    <scope>NUCLEOTIDE SEQUENCE [LARGE SCALE GENOMIC DNA]</scope>
</reference>
<feature type="region of interest" description="Disordered" evidence="1">
    <location>
        <begin position="201"/>
        <end position="269"/>
    </location>
</feature>
<evidence type="ECO:0000313" key="3">
    <source>
        <dbReference type="Proteomes" id="UP000269721"/>
    </source>
</evidence>
<dbReference type="AlphaFoldDB" id="A0A4P9WJ99"/>
<accession>A0A4P9WJ99</accession>
<keyword evidence="3" id="KW-1185">Reference proteome</keyword>
<organism evidence="2 3">
    <name type="scientific">Blyttiomyces helicus</name>
    <dbReference type="NCBI Taxonomy" id="388810"/>
    <lineage>
        <taxon>Eukaryota</taxon>
        <taxon>Fungi</taxon>
        <taxon>Fungi incertae sedis</taxon>
        <taxon>Chytridiomycota</taxon>
        <taxon>Chytridiomycota incertae sedis</taxon>
        <taxon>Chytridiomycetes</taxon>
        <taxon>Chytridiomycetes incertae sedis</taxon>
        <taxon>Blyttiomyces</taxon>
    </lineage>
</organism>
<dbReference type="Proteomes" id="UP000269721">
    <property type="component" value="Unassembled WGS sequence"/>
</dbReference>
<dbReference type="EMBL" id="KZ994416">
    <property type="protein sequence ID" value="RKO92991.1"/>
    <property type="molecule type" value="Genomic_DNA"/>
</dbReference>
<evidence type="ECO:0000256" key="1">
    <source>
        <dbReference type="SAM" id="MobiDB-lite"/>
    </source>
</evidence>
<feature type="region of interest" description="Disordered" evidence="1">
    <location>
        <begin position="1"/>
        <end position="27"/>
    </location>
</feature>
<proteinExistence type="predicted"/>
<protein>
    <submittedName>
        <fullName evidence="2">Uncharacterized protein</fullName>
    </submittedName>
</protein>
<evidence type="ECO:0000313" key="2">
    <source>
        <dbReference type="EMBL" id="RKO92991.1"/>
    </source>
</evidence>
<sequence length="378" mass="40824">MGTPTDSLTAAKAQPYPPGGGGGQRGGSFLGGLSVWRKLQPPGGWWMDDGSVELEMPAAARRLGAVGLISNIPVRLEKKKELKTSLLPKLPAMLRNIPSRAAQLRDANAEKENQPILSYKTPARPAFAANDRIALLKSVNVNTPVLFSKGEGSYSRAGAEGGMDRCGVKRKSELGRELSERKLIAPAPAAKTGLTVRHRNLPIGKDDATPKTAAHPKTIARPPLTVKKNANILQAPAPQTASRSARRSGTRTKPAASAAPTADVKPKEKIAVRGAREEVVDAGVVEIEYMPPRAVVLPFMPPVTPDIIELTRPRPFDRVDPVIWAAFCDDSPVEFVELPTVRAGVERLSDPFTNEFVMPLPSEFDFEPIMFDEIQFAI</sequence>
<name>A0A4P9WJ99_9FUNG</name>
<gene>
    <name evidence="2" type="ORF">BDK51DRAFT_42952</name>
</gene>